<keyword evidence="1" id="KW-0732">Signal</keyword>
<dbReference type="AlphaFoldDB" id="A0A2S9YT75"/>
<name>A0A2S9YT75_9BACT</name>
<proteinExistence type="predicted"/>
<organism evidence="2 3">
    <name type="scientific">Enhygromyxa salina</name>
    <dbReference type="NCBI Taxonomy" id="215803"/>
    <lineage>
        <taxon>Bacteria</taxon>
        <taxon>Pseudomonadati</taxon>
        <taxon>Myxococcota</taxon>
        <taxon>Polyangia</taxon>
        <taxon>Nannocystales</taxon>
        <taxon>Nannocystaceae</taxon>
        <taxon>Enhygromyxa</taxon>
    </lineage>
</organism>
<comment type="caution">
    <text evidence="2">The sequence shown here is derived from an EMBL/GenBank/DDBJ whole genome shotgun (WGS) entry which is preliminary data.</text>
</comment>
<evidence type="ECO:0000313" key="3">
    <source>
        <dbReference type="Proteomes" id="UP000238823"/>
    </source>
</evidence>
<dbReference type="EMBL" id="PVNL01000042">
    <property type="protein sequence ID" value="PRQ08270.1"/>
    <property type="molecule type" value="Genomic_DNA"/>
</dbReference>
<accession>A0A2S9YT75</accession>
<reference evidence="2 3" key="1">
    <citation type="submission" date="2018-03" db="EMBL/GenBank/DDBJ databases">
        <title>Draft Genome Sequences of the Obligatory Marine Myxobacteria Enhygromyxa salina SWB007.</title>
        <authorList>
            <person name="Poehlein A."/>
            <person name="Moghaddam J.A."/>
            <person name="Harms H."/>
            <person name="Alanjari M."/>
            <person name="Koenig G.M."/>
            <person name="Daniel R."/>
            <person name="Schaeberle T.F."/>
        </authorList>
    </citation>
    <scope>NUCLEOTIDE SEQUENCE [LARGE SCALE GENOMIC DNA]</scope>
    <source>
        <strain evidence="2 3">SWB007</strain>
    </source>
</reference>
<feature type="signal peptide" evidence="1">
    <location>
        <begin position="1"/>
        <end position="23"/>
    </location>
</feature>
<evidence type="ECO:0000313" key="2">
    <source>
        <dbReference type="EMBL" id="PRQ08270.1"/>
    </source>
</evidence>
<sequence>MLNRLSASLLLAVLTLAACGPSAEDEVKMKEKMALESARAELMLTATDCEALEVSLTEFKSTNADRLTALDTWWVALGDGAKDKLIEAHQTEWDAQTGAMIKASACAEAIKAGF</sequence>
<dbReference type="PROSITE" id="PS51257">
    <property type="entry name" value="PROKAR_LIPOPROTEIN"/>
    <property type="match status" value="1"/>
</dbReference>
<evidence type="ECO:0008006" key="4">
    <source>
        <dbReference type="Google" id="ProtNLM"/>
    </source>
</evidence>
<dbReference type="Proteomes" id="UP000238823">
    <property type="component" value="Unassembled WGS sequence"/>
</dbReference>
<gene>
    <name evidence="2" type="ORF">ENSA7_18920</name>
</gene>
<dbReference type="OrthoDB" id="5530925at2"/>
<protein>
    <recommendedName>
        <fullName evidence="4">Lysozyme inhibitor LprI N-terminal domain-containing protein</fullName>
    </recommendedName>
</protein>
<evidence type="ECO:0000256" key="1">
    <source>
        <dbReference type="SAM" id="SignalP"/>
    </source>
</evidence>
<dbReference type="RefSeq" id="WP_106088915.1">
    <property type="nucleotide sequence ID" value="NZ_PVNL01000042.1"/>
</dbReference>
<feature type="chain" id="PRO_5015724413" description="Lysozyme inhibitor LprI N-terminal domain-containing protein" evidence="1">
    <location>
        <begin position="24"/>
        <end position="114"/>
    </location>
</feature>